<comment type="caution">
    <text evidence="1">The sequence shown here is derived from an EMBL/GenBank/DDBJ whole genome shotgun (WGS) entry which is preliminary data.</text>
</comment>
<dbReference type="EMBL" id="BAAAFZ010000011">
    <property type="protein sequence ID" value="GAA0575801.1"/>
    <property type="molecule type" value="Genomic_DNA"/>
</dbReference>
<organism evidence="1 2">
    <name type="scientific">Craurococcus roseus</name>
    <dbReference type="NCBI Taxonomy" id="77585"/>
    <lineage>
        <taxon>Bacteria</taxon>
        <taxon>Pseudomonadati</taxon>
        <taxon>Pseudomonadota</taxon>
        <taxon>Alphaproteobacteria</taxon>
        <taxon>Acetobacterales</taxon>
        <taxon>Acetobacteraceae</taxon>
        <taxon>Craurococcus</taxon>
    </lineage>
</organism>
<protein>
    <submittedName>
        <fullName evidence="1">Uncharacterized protein</fullName>
    </submittedName>
</protein>
<sequence>MPSRGLLPDLERATRDRQRGIADAGNPLGFTMTVWDFDPAVWLRIRAAVGLRLQGDPGEVWARINQALVFASMEQQRRSLPTFKEVRDRRRRIVAAVDALTSLLGFPASPPAHLQVDASAANAILQGFLRLSHPGGPSISENRRGDRVPIHESVLALREHYGERQDLAQARFEGLLERLDADLRSLREGVTASIGGISAHEVRGSSPDLAKSVFVDFAAAAYEVAYKRPARPGSKEASGEPGPAVRFIDAVAQEARKADTIGPPHGALLKAALRMTPNTIRRLLQARLRRAR</sequence>
<gene>
    <name evidence="1" type="ORF">GCM10009416_13130</name>
</gene>
<evidence type="ECO:0000313" key="1">
    <source>
        <dbReference type="EMBL" id="GAA0575801.1"/>
    </source>
</evidence>
<name>A0ABN1EVU3_9PROT</name>
<accession>A0ABN1EVU3</accession>
<reference evidence="1 2" key="1">
    <citation type="journal article" date="2019" name="Int. J. Syst. Evol. Microbiol.">
        <title>The Global Catalogue of Microorganisms (GCM) 10K type strain sequencing project: providing services to taxonomists for standard genome sequencing and annotation.</title>
        <authorList>
            <consortium name="The Broad Institute Genomics Platform"/>
            <consortium name="The Broad Institute Genome Sequencing Center for Infectious Disease"/>
            <person name="Wu L."/>
            <person name="Ma J."/>
        </authorList>
    </citation>
    <scope>NUCLEOTIDE SEQUENCE [LARGE SCALE GENOMIC DNA]</scope>
    <source>
        <strain evidence="1 2">JCM 9933</strain>
    </source>
</reference>
<proteinExistence type="predicted"/>
<dbReference type="Proteomes" id="UP001501588">
    <property type="component" value="Unassembled WGS sequence"/>
</dbReference>
<evidence type="ECO:0000313" key="2">
    <source>
        <dbReference type="Proteomes" id="UP001501588"/>
    </source>
</evidence>
<keyword evidence="2" id="KW-1185">Reference proteome</keyword>